<dbReference type="SUPFAM" id="SSF55961">
    <property type="entry name" value="Bet v1-like"/>
    <property type="match status" value="1"/>
</dbReference>
<feature type="signal peptide" evidence="1">
    <location>
        <begin position="1"/>
        <end position="20"/>
    </location>
</feature>
<proteinExistence type="predicted"/>
<sequence>MRSTIVTVLFLATALAPAYAHGPTPKKVEESISISAPVEKVWETAGAFGEISKWHPDVSKSSADKGNEPGSVRELTLEKGVIKESLDEYDAAAHSYSYRMDGENLEALPVSSYSATMTVEADGDGSKVSWIGRFYRGDTSNEPPENLNDESAIAAMTAIYKDGLAGLKKTVEGK</sequence>
<dbReference type="Gene3D" id="3.30.530.20">
    <property type="match status" value="1"/>
</dbReference>
<evidence type="ECO:0000313" key="3">
    <source>
        <dbReference type="Proteomes" id="UP000264036"/>
    </source>
</evidence>
<evidence type="ECO:0000313" key="2">
    <source>
        <dbReference type="EMBL" id="HBP29438.1"/>
    </source>
</evidence>
<dbReference type="CDD" id="cd07821">
    <property type="entry name" value="PYR_PYL_RCAR_like"/>
    <property type="match status" value="1"/>
</dbReference>
<dbReference type="PANTHER" id="PTHR39332:SF7">
    <property type="entry name" value="SRPBCC FAMILY PROTEIN"/>
    <property type="match status" value="1"/>
</dbReference>
<keyword evidence="1" id="KW-0732">Signal</keyword>
<dbReference type="EMBL" id="DOEK01000021">
    <property type="protein sequence ID" value="HBP29438.1"/>
    <property type="molecule type" value="Genomic_DNA"/>
</dbReference>
<accession>A0A356LF99</accession>
<evidence type="ECO:0000256" key="1">
    <source>
        <dbReference type="SAM" id="SignalP"/>
    </source>
</evidence>
<dbReference type="InterPro" id="IPR023393">
    <property type="entry name" value="START-like_dom_sf"/>
</dbReference>
<dbReference type="Pfam" id="PF10604">
    <property type="entry name" value="Polyketide_cyc2"/>
    <property type="match status" value="1"/>
</dbReference>
<dbReference type="PANTHER" id="PTHR39332">
    <property type="entry name" value="BLL4707 PROTEIN"/>
    <property type="match status" value="1"/>
</dbReference>
<dbReference type="Proteomes" id="UP000264036">
    <property type="component" value="Unassembled WGS sequence"/>
</dbReference>
<dbReference type="AlphaFoldDB" id="A0A356LF99"/>
<organism evidence="2 3">
    <name type="scientific">Advenella kashmirensis</name>
    <dbReference type="NCBI Taxonomy" id="310575"/>
    <lineage>
        <taxon>Bacteria</taxon>
        <taxon>Pseudomonadati</taxon>
        <taxon>Pseudomonadota</taxon>
        <taxon>Betaproteobacteria</taxon>
        <taxon>Burkholderiales</taxon>
        <taxon>Alcaligenaceae</taxon>
    </lineage>
</organism>
<reference evidence="2 3" key="1">
    <citation type="journal article" date="2018" name="Nat. Biotechnol.">
        <title>A standardized bacterial taxonomy based on genome phylogeny substantially revises the tree of life.</title>
        <authorList>
            <person name="Parks D.H."/>
            <person name="Chuvochina M."/>
            <person name="Waite D.W."/>
            <person name="Rinke C."/>
            <person name="Skarshewski A."/>
            <person name="Chaumeil P.A."/>
            <person name="Hugenholtz P."/>
        </authorList>
    </citation>
    <scope>NUCLEOTIDE SEQUENCE [LARGE SCALE GENOMIC DNA]</scope>
    <source>
        <strain evidence="2">UBA10707</strain>
    </source>
</reference>
<dbReference type="InterPro" id="IPR019587">
    <property type="entry name" value="Polyketide_cyclase/dehydratase"/>
</dbReference>
<protein>
    <submittedName>
        <fullName evidence="2">MxaD protein</fullName>
    </submittedName>
</protein>
<name>A0A356LF99_9BURK</name>
<comment type="caution">
    <text evidence="2">The sequence shown here is derived from an EMBL/GenBank/DDBJ whole genome shotgun (WGS) entry which is preliminary data.</text>
</comment>
<gene>
    <name evidence="2" type="ORF">DD666_08480</name>
</gene>
<feature type="chain" id="PRO_5016800590" evidence="1">
    <location>
        <begin position="21"/>
        <end position="174"/>
    </location>
</feature>